<evidence type="ECO:0000313" key="5">
    <source>
        <dbReference type="Proteomes" id="UP000477070"/>
    </source>
</evidence>
<evidence type="ECO:0000313" key="3">
    <source>
        <dbReference type="EMBL" id="TLD92336.1"/>
    </source>
</evidence>
<gene>
    <name evidence="2" type="ORF">DCO61_10810</name>
    <name evidence="3" type="ORF">LS64_010450</name>
</gene>
<dbReference type="Proteomes" id="UP000029714">
    <property type="component" value="Unassembled WGS sequence"/>
</dbReference>
<protein>
    <submittedName>
        <fullName evidence="3">Uncharacterized protein</fullName>
    </submittedName>
</protein>
<dbReference type="RefSeq" id="WP_034571377.1">
    <property type="nucleotide sequence ID" value="NZ_JRMP02000021.1"/>
</dbReference>
<reference evidence="3 4" key="1">
    <citation type="journal article" date="2014" name="Genome Announc.">
        <title>Draft genome sequences of eight enterohepatic helicobacter species isolated from both laboratory and wild rodents.</title>
        <authorList>
            <person name="Sheh A."/>
            <person name="Shen Z."/>
            <person name="Fox J.G."/>
        </authorList>
    </citation>
    <scope>NUCLEOTIDE SEQUENCE [LARGE SCALE GENOMIC DNA]</scope>
    <source>
        <strain evidence="3 4">MIT 97-6194</strain>
    </source>
</reference>
<evidence type="ECO:0000313" key="2">
    <source>
        <dbReference type="EMBL" id="MWV70470.1"/>
    </source>
</evidence>
<dbReference type="Proteomes" id="UP000477070">
    <property type="component" value="Unassembled WGS sequence"/>
</dbReference>
<reference evidence="3" key="3">
    <citation type="submission" date="2018-04" db="EMBL/GenBank/DDBJ databases">
        <authorList>
            <person name="Sheh A."/>
            <person name="Shen Z."/>
            <person name="Mannion A.J."/>
            <person name="Fox J.G."/>
        </authorList>
    </citation>
    <scope>NUCLEOTIDE SEQUENCE</scope>
    <source>
        <strain evidence="3">MIT 97-6194</strain>
    </source>
</reference>
<reference evidence="3 4" key="2">
    <citation type="journal article" date="2016" name="Infect. Immun.">
        <title>Helicobacter saguini, a Novel Helicobacter Isolated from Cotton-Top Tamarins with Ulcerative Colitis, Has Proinflammatory Properties and Induces Typhlocolitis and Dysplasia in Gnotobiotic IL-10-/- Mice.</title>
        <authorList>
            <person name="Shen Z."/>
            <person name="Mannion A."/>
            <person name="Whary M.T."/>
            <person name="Muthupalani S."/>
            <person name="Sheh A."/>
            <person name="Feng Y."/>
            <person name="Gong G."/>
            <person name="Vandamme P."/>
            <person name="Holcombe H.R."/>
            <person name="Paster B.J."/>
            <person name="Fox J.G."/>
        </authorList>
    </citation>
    <scope>NUCLEOTIDE SEQUENCE [LARGE SCALE GENOMIC DNA]</scope>
    <source>
        <strain evidence="3 4">MIT 97-6194</strain>
    </source>
</reference>
<comment type="caution">
    <text evidence="3">The sequence shown here is derived from an EMBL/GenBank/DDBJ whole genome shotgun (WGS) entry which is preliminary data.</text>
</comment>
<keyword evidence="1" id="KW-0812">Transmembrane</keyword>
<name>A0A347VPP8_9HELI</name>
<proteinExistence type="predicted"/>
<keyword evidence="1" id="KW-0472">Membrane</keyword>
<keyword evidence="1" id="KW-1133">Transmembrane helix</keyword>
<keyword evidence="4" id="KW-1185">Reference proteome</keyword>
<dbReference type="AlphaFoldDB" id="A0A347VPP8"/>
<evidence type="ECO:0000313" key="4">
    <source>
        <dbReference type="Proteomes" id="UP000029714"/>
    </source>
</evidence>
<dbReference type="EMBL" id="JRMP02000021">
    <property type="protein sequence ID" value="TLD92336.1"/>
    <property type="molecule type" value="Genomic_DNA"/>
</dbReference>
<evidence type="ECO:0000256" key="1">
    <source>
        <dbReference type="SAM" id="Phobius"/>
    </source>
</evidence>
<sequence length="206" mass="23485">MSPKNKKSLWPIGILLVILLGVILIIVSVRISKMQSIDPSLTYGMKKVDLDTKANALLENQNKFESEYAAFVGVNSKEILPDSKKFSELKGAYYTSPVPKDLPNSKYMLHGNDSIYIIFEPKSSKIDNLVSNIESISLQASRILPDDKNMERLNFNTELNTHESDKLIYVAHNITLPHKGYYEVDFIIKLKDNENEVVFSKWLFNN</sequence>
<dbReference type="EMBL" id="QBIU01000002">
    <property type="protein sequence ID" value="MWV70470.1"/>
    <property type="molecule type" value="Genomic_DNA"/>
</dbReference>
<accession>A0A347VPP8</accession>
<reference evidence="2 5" key="4">
    <citation type="submission" date="2019-12" db="EMBL/GenBank/DDBJ databases">
        <title>Multi-Generational Helicobacter saguini Isolates.</title>
        <authorList>
            <person name="Mannion A."/>
            <person name="Shen Z."/>
            <person name="Fox J.G."/>
        </authorList>
    </citation>
    <scope>NUCLEOTIDE SEQUENCE [LARGE SCALE GENOMIC DNA]</scope>
    <source>
        <strain evidence="2">16-048</strain>
        <strain evidence="5">16-048 (F4)</strain>
    </source>
</reference>
<organism evidence="3 4">
    <name type="scientific">Helicobacter saguini</name>
    <dbReference type="NCBI Taxonomy" id="1548018"/>
    <lineage>
        <taxon>Bacteria</taxon>
        <taxon>Pseudomonadati</taxon>
        <taxon>Campylobacterota</taxon>
        <taxon>Epsilonproteobacteria</taxon>
        <taxon>Campylobacterales</taxon>
        <taxon>Helicobacteraceae</taxon>
        <taxon>Helicobacter</taxon>
    </lineage>
</organism>
<feature type="transmembrane region" description="Helical" evidence="1">
    <location>
        <begin position="12"/>
        <end position="31"/>
    </location>
</feature>